<evidence type="ECO:0000313" key="3">
    <source>
        <dbReference type="Proteomes" id="UP000295724"/>
    </source>
</evidence>
<dbReference type="OrthoDB" id="9809825at2"/>
<dbReference type="EMBL" id="SNZB01000002">
    <property type="protein sequence ID" value="TDR22673.1"/>
    <property type="molecule type" value="Genomic_DNA"/>
</dbReference>
<feature type="domain" description="DUF5655" evidence="1">
    <location>
        <begin position="67"/>
        <end position="175"/>
    </location>
</feature>
<dbReference type="AlphaFoldDB" id="A0A4R6XY71"/>
<dbReference type="InterPro" id="IPR043714">
    <property type="entry name" value="DUF5655"/>
</dbReference>
<keyword evidence="3" id="KW-1185">Reference proteome</keyword>
<dbReference type="Pfam" id="PF14117">
    <property type="entry name" value="DUF4287"/>
    <property type="match status" value="1"/>
</dbReference>
<dbReference type="InterPro" id="IPR025629">
    <property type="entry name" value="DUF4287"/>
</dbReference>
<comment type="caution">
    <text evidence="2">The sequence shown here is derived from an EMBL/GenBank/DDBJ whole genome shotgun (WGS) entry which is preliminary data.</text>
</comment>
<organism evidence="2 3">
    <name type="scientific">Marinicella litoralis</name>
    <dbReference type="NCBI Taxonomy" id="644220"/>
    <lineage>
        <taxon>Bacteria</taxon>
        <taxon>Pseudomonadati</taxon>
        <taxon>Pseudomonadota</taxon>
        <taxon>Gammaproteobacteria</taxon>
        <taxon>Lysobacterales</taxon>
        <taxon>Marinicellaceae</taxon>
        <taxon>Marinicella</taxon>
    </lineage>
</organism>
<accession>A0A4R6XY71</accession>
<proteinExistence type="predicted"/>
<reference evidence="2 3" key="1">
    <citation type="submission" date="2019-03" db="EMBL/GenBank/DDBJ databases">
        <title>Genomic Encyclopedia of Type Strains, Phase IV (KMG-IV): sequencing the most valuable type-strain genomes for metagenomic binning, comparative biology and taxonomic classification.</title>
        <authorList>
            <person name="Goeker M."/>
        </authorList>
    </citation>
    <scope>NUCLEOTIDE SEQUENCE [LARGE SCALE GENOMIC DNA]</scope>
    <source>
        <strain evidence="2 3">DSM 25488</strain>
    </source>
</reference>
<name>A0A4R6XY71_9GAMM</name>
<protein>
    <submittedName>
        <fullName evidence="2">Putative transport protein</fullName>
    </submittedName>
</protein>
<sequence length="176" mass="19812">MEKGLLVKTGQPLDHWVQLLRSTGLEKHKAMIDFLKSEHDFTYGFANFVAHKTRESDAASQNEVDLVEGQYKGKEHLRPICESLITKINALGSDITQTPKKAAVSFIRKHQFVLIKPATKSRIDLGLKLKGKEVCGRLEDSGPFGTMCTHRVQLTDVSEVDDELMAWIKQAYEQSV</sequence>
<evidence type="ECO:0000259" key="1">
    <source>
        <dbReference type="Pfam" id="PF18899"/>
    </source>
</evidence>
<gene>
    <name evidence="2" type="ORF">C8D91_1166</name>
</gene>
<evidence type="ECO:0000313" key="2">
    <source>
        <dbReference type="EMBL" id="TDR22673.1"/>
    </source>
</evidence>
<dbReference type="RefSeq" id="WP_099019295.1">
    <property type="nucleotide sequence ID" value="NZ_NIHB01000002.1"/>
</dbReference>
<dbReference type="Proteomes" id="UP000295724">
    <property type="component" value="Unassembled WGS sequence"/>
</dbReference>
<dbReference type="Pfam" id="PF18899">
    <property type="entry name" value="DUF5655"/>
    <property type="match status" value="1"/>
</dbReference>